<dbReference type="GO" id="GO:0006811">
    <property type="term" value="P:monoatomic ion transport"/>
    <property type="evidence" value="ECO:0007669"/>
    <property type="project" value="UniProtKB-KW"/>
</dbReference>
<feature type="transmembrane region" description="Helical" evidence="10">
    <location>
        <begin position="52"/>
        <end position="74"/>
    </location>
</feature>
<dbReference type="AlphaFoldDB" id="A0A1I0HGZ1"/>
<keyword evidence="6 10" id="KW-1133">Transmembrane helix</keyword>
<keyword evidence="7" id="KW-0406">Ion transport</keyword>
<dbReference type="Proteomes" id="UP000198762">
    <property type="component" value="Unassembled WGS sequence"/>
</dbReference>
<evidence type="ECO:0000256" key="3">
    <source>
        <dbReference type="ARBA" id="ARBA00022449"/>
    </source>
</evidence>
<dbReference type="InterPro" id="IPR048279">
    <property type="entry name" value="MdtK-like"/>
</dbReference>
<feature type="transmembrane region" description="Helical" evidence="10">
    <location>
        <begin position="374"/>
        <end position="393"/>
    </location>
</feature>
<keyword evidence="3" id="KW-0050">Antiport</keyword>
<feature type="transmembrane region" description="Helical" evidence="10">
    <location>
        <begin position="432"/>
        <end position="452"/>
    </location>
</feature>
<evidence type="ECO:0000256" key="4">
    <source>
        <dbReference type="ARBA" id="ARBA00022475"/>
    </source>
</evidence>
<keyword evidence="4" id="KW-1003">Cell membrane</keyword>
<organism evidence="11 12">
    <name type="scientific">Marinobacter segnicrescens</name>
    <dbReference type="NCBI Taxonomy" id="430453"/>
    <lineage>
        <taxon>Bacteria</taxon>
        <taxon>Pseudomonadati</taxon>
        <taxon>Pseudomonadota</taxon>
        <taxon>Gammaproteobacteria</taxon>
        <taxon>Pseudomonadales</taxon>
        <taxon>Marinobacteraceae</taxon>
        <taxon>Marinobacter</taxon>
    </lineage>
</organism>
<dbReference type="PANTHER" id="PTHR43298">
    <property type="entry name" value="MULTIDRUG RESISTANCE PROTEIN NORM-RELATED"/>
    <property type="match status" value="1"/>
</dbReference>
<dbReference type="GO" id="GO:0042910">
    <property type="term" value="F:xenobiotic transmembrane transporter activity"/>
    <property type="evidence" value="ECO:0007669"/>
    <property type="project" value="InterPro"/>
</dbReference>
<feature type="transmembrane region" description="Helical" evidence="10">
    <location>
        <begin position="106"/>
        <end position="128"/>
    </location>
</feature>
<name>A0A1I0HGZ1_9GAMM</name>
<keyword evidence="8 10" id="KW-0472">Membrane</keyword>
<feature type="transmembrane region" description="Helical" evidence="10">
    <location>
        <begin position="182"/>
        <end position="202"/>
    </location>
</feature>
<dbReference type="PIRSF" id="PIRSF006603">
    <property type="entry name" value="DinF"/>
    <property type="match status" value="1"/>
</dbReference>
<evidence type="ECO:0000256" key="2">
    <source>
        <dbReference type="ARBA" id="ARBA00022448"/>
    </source>
</evidence>
<protein>
    <recommendedName>
        <fullName evidence="9">Multidrug-efflux transporter</fullName>
    </recommendedName>
</protein>
<dbReference type="GO" id="GO:0015297">
    <property type="term" value="F:antiporter activity"/>
    <property type="evidence" value="ECO:0007669"/>
    <property type="project" value="UniProtKB-KW"/>
</dbReference>
<evidence type="ECO:0000256" key="5">
    <source>
        <dbReference type="ARBA" id="ARBA00022692"/>
    </source>
</evidence>
<evidence type="ECO:0000256" key="10">
    <source>
        <dbReference type="SAM" id="Phobius"/>
    </source>
</evidence>
<dbReference type="InterPro" id="IPR002528">
    <property type="entry name" value="MATE_fam"/>
</dbReference>
<accession>A0A1I0HGZ1</accession>
<evidence type="ECO:0000256" key="6">
    <source>
        <dbReference type="ARBA" id="ARBA00022989"/>
    </source>
</evidence>
<keyword evidence="12" id="KW-1185">Reference proteome</keyword>
<dbReference type="InterPro" id="IPR050222">
    <property type="entry name" value="MATE_MdtK"/>
</dbReference>
<evidence type="ECO:0000313" key="12">
    <source>
        <dbReference type="Proteomes" id="UP000198762"/>
    </source>
</evidence>
<comment type="subcellular location">
    <subcellularLocation>
        <location evidence="1">Cell inner membrane</location>
        <topology evidence="1">Multi-pass membrane protein</topology>
    </subcellularLocation>
</comment>
<dbReference type="EMBL" id="FOHZ01000029">
    <property type="protein sequence ID" value="SET83183.1"/>
    <property type="molecule type" value="Genomic_DNA"/>
</dbReference>
<feature type="transmembrane region" description="Helical" evidence="10">
    <location>
        <begin position="333"/>
        <end position="354"/>
    </location>
</feature>
<feature type="transmembrane region" description="Helical" evidence="10">
    <location>
        <begin position="25"/>
        <end position="46"/>
    </location>
</feature>
<proteinExistence type="predicted"/>
<gene>
    <name evidence="11" type="ORF">SAMN04487962_1295</name>
</gene>
<dbReference type="PANTHER" id="PTHR43298:SF2">
    <property type="entry name" value="FMN_FAD EXPORTER YEEO-RELATED"/>
    <property type="match status" value="1"/>
</dbReference>
<sequence length="464" mass="47397">MTASAPGTARPATMTRTEQMLSRPALPLILAMAAPNAIAFLVQGTVSMTEVWFIGHLGTAALAAIALMFPGLMLMQMLANGAIGGALSSSVARALGRGRKDQAEALIWHGIVIAVAAGGLFWLLWWLGGAALLHKLDVTPAVIDDALLYGHILFGGSVALWLMGIIAAVYRGMGEMRFPAVVMVLGAFIQIPLSGALILGWAGLPQLGVAGAAVSVVVTMGLMAAVLLGRLTGSSQVLRLHLSRFALQRALFADIFRVGALASLSPVLTVLAIAAVNVIVSGFGASALAGYGIAARLEFLLIPMVFGIGAAMTAIVGTNVGAGRVARAEQVGWTGGALAAGLTGSIGLLLAVAPGLWVGLFTDDPETFSAGARFLQIVGPVFLFQGLGLALYFGSQGAGFIQWPVFAALVRFVVAIGGASLAAYGFGLGLDAVYACIAAGMLLFGAITASALRLGAWRRAAPAH</sequence>
<evidence type="ECO:0000256" key="9">
    <source>
        <dbReference type="ARBA" id="ARBA00031636"/>
    </source>
</evidence>
<feature type="transmembrane region" description="Helical" evidence="10">
    <location>
        <begin position="208"/>
        <end position="229"/>
    </location>
</feature>
<keyword evidence="5 10" id="KW-0812">Transmembrane</keyword>
<evidence type="ECO:0000256" key="7">
    <source>
        <dbReference type="ARBA" id="ARBA00023065"/>
    </source>
</evidence>
<feature type="transmembrane region" description="Helical" evidence="10">
    <location>
        <begin position="250"/>
        <end position="280"/>
    </location>
</feature>
<feature type="transmembrane region" description="Helical" evidence="10">
    <location>
        <begin position="405"/>
        <end position="426"/>
    </location>
</feature>
<keyword evidence="2" id="KW-0813">Transport</keyword>
<evidence type="ECO:0000256" key="8">
    <source>
        <dbReference type="ARBA" id="ARBA00023136"/>
    </source>
</evidence>
<reference evidence="12" key="1">
    <citation type="submission" date="2016-10" db="EMBL/GenBank/DDBJ databases">
        <authorList>
            <person name="Varghese N."/>
            <person name="Submissions S."/>
        </authorList>
    </citation>
    <scope>NUCLEOTIDE SEQUENCE [LARGE SCALE GENOMIC DNA]</scope>
    <source>
        <strain evidence="12">CGMCC 1.6489</strain>
    </source>
</reference>
<dbReference type="GO" id="GO:0005886">
    <property type="term" value="C:plasma membrane"/>
    <property type="evidence" value="ECO:0007669"/>
    <property type="project" value="UniProtKB-SubCell"/>
</dbReference>
<feature type="transmembrane region" description="Helical" evidence="10">
    <location>
        <begin position="148"/>
        <end position="170"/>
    </location>
</feature>
<feature type="transmembrane region" description="Helical" evidence="10">
    <location>
        <begin position="300"/>
        <end position="321"/>
    </location>
</feature>
<evidence type="ECO:0000313" key="11">
    <source>
        <dbReference type="EMBL" id="SET83183.1"/>
    </source>
</evidence>
<dbReference type="STRING" id="430453.SAMN04487962_1295"/>
<dbReference type="Pfam" id="PF01554">
    <property type="entry name" value="MatE"/>
    <property type="match status" value="2"/>
</dbReference>
<dbReference type="RefSeq" id="WP_218144830.1">
    <property type="nucleotide sequence ID" value="NZ_FOHZ01000029.1"/>
</dbReference>
<evidence type="ECO:0000256" key="1">
    <source>
        <dbReference type="ARBA" id="ARBA00004429"/>
    </source>
</evidence>